<evidence type="ECO:0000256" key="1">
    <source>
        <dbReference type="SAM" id="SignalP"/>
    </source>
</evidence>
<feature type="chain" id="PRO_5046967878" description="Secreted protein" evidence="1">
    <location>
        <begin position="19"/>
        <end position="70"/>
    </location>
</feature>
<proteinExistence type="predicted"/>
<sequence>MIVFMAVALALYAWPISASFCPFSNTVFCCVRLSLLLSSRASSANGAAKVTSRSGMFSYPALAQMAHRTP</sequence>
<keyword evidence="1" id="KW-0732">Signal</keyword>
<protein>
    <recommendedName>
        <fullName evidence="4">Secreted protein</fullName>
    </recommendedName>
</protein>
<reference evidence="3" key="1">
    <citation type="journal article" date="2019" name="Int. J. Syst. Evol. Microbiol.">
        <title>The Global Catalogue of Microorganisms (GCM) 10K type strain sequencing project: providing services to taxonomists for standard genome sequencing and annotation.</title>
        <authorList>
            <consortium name="The Broad Institute Genomics Platform"/>
            <consortium name="The Broad Institute Genome Sequencing Center for Infectious Disease"/>
            <person name="Wu L."/>
            <person name="Ma J."/>
        </authorList>
    </citation>
    <scope>NUCLEOTIDE SEQUENCE [LARGE SCALE GENOMIC DNA]</scope>
    <source>
        <strain evidence="3">CGMCC 1.18439</strain>
    </source>
</reference>
<keyword evidence="3" id="KW-1185">Reference proteome</keyword>
<evidence type="ECO:0000313" key="2">
    <source>
        <dbReference type="EMBL" id="GHG11765.1"/>
    </source>
</evidence>
<accession>A0ABQ3KB80</accession>
<name>A0ABQ3KB80_9DEIO</name>
<evidence type="ECO:0008006" key="4">
    <source>
        <dbReference type="Google" id="ProtNLM"/>
    </source>
</evidence>
<dbReference type="Proteomes" id="UP000632154">
    <property type="component" value="Unassembled WGS sequence"/>
</dbReference>
<evidence type="ECO:0000313" key="3">
    <source>
        <dbReference type="Proteomes" id="UP000632154"/>
    </source>
</evidence>
<comment type="caution">
    <text evidence="2">The sequence shown here is derived from an EMBL/GenBank/DDBJ whole genome shotgun (WGS) entry which is preliminary data.</text>
</comment>
<gene>
    <name evidence="2" type="ORF">GCM10017783_25100</name>
</gene>
<dbReference type="EMBL" id="BNAL01000054">
    <property type="protein sequence ID" value="GHG11765.1"/>
    <property type="molecule type" value="Genomic_DNA"/>
</dbReference>
<feature type="signal peptide" evidence="1">
    <location>
        <begin position="1"/>
        <end position="18"/>
    </location>
</feature>
<organism evidence="2 3">
    <name type="scientific">Deinococcus piscis</name>
    <dbReference type="NCBI Taxonomy" id="394230"/>
    <lineage>
        <taxon>Bacteria</taxon>
        <taxon>Thermotogati</taxon>
        <taxon>Deinococcota</taxon>
        <taxon>Deinococci</taxon>
        <taxon>Deinococcales</taxon>
        <taxon>Deinococcaceae</taxon>
        <taxon>Deinococcus</taxon>
    </lineage>
</organism>